<dbReference type="Pfam" id="PF00225">
    <property type="entry name" value="Kinesin"/>
    <property type="match status" value="1"/>
</dbReference>
<dbReference type="GO" id="GO:0003777">
    <property type="term" value="F:microtubule motor activity"/>
    <property type="evidence" value="ECO:0007669"/>
    <property type="project" value="InterPro"/>
</dbReference>
<dbReference type="EMBL" id="KI546168">
    <property type="protein sequence ID" value="EST41696.1"/>
    <property type="molecule type" value="Genomic_DNA"/>
</dbReference>
<evidence type="ECO:0000313" key="3">
    <source>
        <dbReference type="EMBL" id="EST41696.1"/>
    </source>
</evidence>
<organism evidence="3">
    <name type="scientific">Spironucleus salmonicida</name>
    <dbReference type="NCBI Taxonomy" id="348837"/>
    <lineage>
        <taxon>Eukaryota</taxon>
        <taxon>Metamonada</taxon>
        <taxon>Diplomonadida</taxon>
        <taxon>Hexamitidae</taxon>
        <taxon>Hexamitinae</taxon>
        <taxon>Spironucleus</taxon>
    </lineage>
</organism>
<keyword evidence="1" id="KW-0505">Motor protein</keyword>
<dbReference type="AlphaFoldDB" id="V6LDF9"/>
<proteinExistence type="inferred from homology"/>
<dbReference type="Gene3D" id="3.40.850.10">
    <property type="entry name" value="Kinesin motor domain"/>
    <property type="match status" value="1"/>
</dbReference>
<reference evidence="3 4" key="1">
    <citation type="journal article" date="2014" name="PLoS Genet.">
        <title>The Genome of Spironucleus salmonicida Highlights a Fish Pathogen Adapted to Fluctuating Environments.</title>
        <authorList>
            <person name="Xu F."/>
            <person name="Jerlstrom-Hultqvist J."/>
            <person name="Einarsson E."/>
            <person name="Astvaldsson A."/>
            <person name="Svard S.G."/>
            <person name="Andersson J.O."/>
        </authorList>
    </citation>
    <scope>NUCLEOTIDE SEQUENCE</scope>
    <source>
        <strain evidence="4">ATCC 50377</strain>
    </source>
</reference>
<feature type="binding site" evidence="1">
    <location>
        <begin position="78"/>
        <end position="85"/>
    </location>
    <ligand>
        <name>ATP</name>
        <dbReference type="ChEBI" id="CHEBI:30616"/>
    </ligand>
</feature>
<dbReference type="SMART" id="SM00129">
    <property type="entry name" value="KISc"/>
    <property type="match status" value="1"/>
</dbReference>
<dbReference type="GO" id="GO:0008017">
    <property type="term" value="F:microtubule binding"/>
    <property type="evidence" value="ECO:0007669"/>
    <property type="project" value="InterPro"/>
</dbReference>
<dbReference type="OrthoDB" id="3176171at2759"/>
<keyword evidence="1" id="KW-0547">Nucleotide-binding</keyword>
<reference evidence="4" key="2">
    <citation type="submission" date="2020-12" db="EMBL/GenBank/DDBJ databases">
        <title>New Spironucleus salmonicida genome in near-complete chromosomes.</title>
        <authorList>
            <person name="Xu F."/>
            <person name="Kurt Z."/>
            <person name="Jimenez-Gonzalez A."/>
            <person name="Astvaldsson A."/>
            <person name="Andersson J.O."/>
            <person name="Svard S.G."/>
        </authorList>
    </citation>
    <scope>NUCLEOTIDE SEQUENCE</scope>
    <source>
        <strain evidence="4">ATCC 50377</strain>
    </source>
</reference>
<evidence type="ECO:0000256" key="1">
    <source>
        <dbReference type="PROSITE-ProRule" id="PRU00283"/>
    </source>
</evidence>
<name>V6LDF9_9EUKA</name>
<dbReference type="InterPro" id="IPR001752">
    <property type="entry name" value="Kinesin_motor_dom"/>
</dbReference>
<comment type="similarity">
    <text evidence="1">Belongs to the TRAFAC class myosin-kinesin ATPase superfamily. Kinesin family.</text>
</comment>
<dbReference type="GO" id="GO:0005524">
    <property type="term" value="F:ATP binding"/>
    <property type="evidence" value="ECO:0007669"/>
    <property type="project" value="UniProtKB-UniRule"/>
</dbReference>
<evidence type="ECO:0000313" key="5">
    <source>
        <dbReference type="Proteomes" id="UP000018208"/>
    </source>
</evidence>
<dbReference type="GO" id="GO:0005871">
    <property type="term" value="C:kinesin complex"/>
    <property type="evidence" value="ECO:0007669"/>
    <property type="project" value="TreeGrafter"/>
</dbReference>
<dbReference type="GO" id="GO:0005874">
    <property type="term" value="C:microtubule"/>
    <property type="evidence" value="ECO:0007669"/>
    <property type="project" value="TreeGrafter"/>
</dbReference>
<dbReference type="PROSITE" id="PS50067">
    <property type="entry name" value="KINESIN_MOTOR_2"/>
    <property type="match status" value="1"/>
</dbReference>
<dbReference type="Proteomes" id="UP000018208">
    <property type="component" value="Unassembled WGS sequence"/>
</dbReference>
<dbReference type="InterPro" id="IPR027640">
    <property type="entry name" value="Kinesin-like_fam"/>
</dbReference>
<dbReference type="GO" id="GO:0016887">
    <property type="term" value="F:ATP hydrolysis activity"/>
    <property type="evidence" value="ECO:0007669"/>
    <property type="project" value="TreeGrafter"/>
</dbReference>
<keyword evidence="5" id="KW-1185">Reference proteome</keyword>
<dbReference type="PRINTS" id="PR00380">
    <property type="entry name" value="KINESINHEAVY"/>
</dbReference>
<dbReference type="SUPFAM" id="SSF52540">
    <property type="entry name" value="P-loop containing nucleoside triphosphate hydrolases"/>
    <property type="match status" value="1"/>
</dbReference>
<dbReference type="EMBL" id="AUWU02000003">
    <property type="protein sequence ID" value="KAH0575495.1"/>
    <property type="molecule type" value="Genomic_DNA"/>
</dbReference>
<feature type="domain" description="Kinesin motor" evidence="2">
    <location>
        <begin position="2"/>
        <end position="299"/>
    </location>
</feature>
<keyword evidence="1" id="KW-0067">ATP-binding</keyword>
<dbReference type="InterPro" id="IPR036961">
    <property type="entry name" value="Kinesin_motor_dom_sf"/>
</dbReference>
<sequence>MSVSAFVRVKPLLNQNSSAITIQKNTLSLDLNDRNPQSFAFDGIIPQASGQQFTYDEVQRAQTNSFLAGINTCTFCYGQTSSGKSFTCGFSPNNNDGIVQKTFCHIFEQKSVKVIVSLYQIYNEQIFDLLSPDNKLQLKEVSKNNFKIVNLQEFSISSVQEANNIVLSAIKNQYRSSTVLNENSSRSHTILQIFLNNKILQIIDLAGSERVKKTQVEGQKLNELIKINQSLTCLGNVIQSLQQENNHIPFRDSVLTKILARSLSQNQCNITILGTICSDIQQSGESLNTLIFVNKCKNIKLSTPKLQNKDIEQLSQFQKQFNIDLGTDNKAIGNFAKLLNLVVKDLQNQNQDKQQVQKLKYEASTQIYQQELESLQYQIIQLQQIKQQQYQHQHQPSKLNSSLTQIYQILQSTISQVDYICNIISKHTQNREIIKNQNIDDILLLNHDRIQQIQNNIDFKDHICAGKCIKCQKVSRFIKRFINVVSNDGLQEYFFKGIIISQHKEVENQKGVYKGKITIPDASFFKDEASLVSYIGSINNEFQQKLQFVSQVVQQGHQYKNQNQDLRSIALQTVLEHSIDILNVSRLLDSQNQVINLQKEQLIQQNKVDITRNTEHIVDVQDAHQSAIELSSNDDEFDQLAEVQRQVRFI</sequence>
<dbReference type="VEuPathDB" id="GiardiaDB:SS50377_23128"/>
<evidence type="ECO:0000313" key="4">
    <source>
        <dbReference type="EMBL" id="KAH0575495.1"/>
    </source>
</evidence>
<evidence type="ECO:0000259" key="2">
    <source>
        <dbReference type="PROSITE" id="PS50067"/>
    </source>
</evidence>
<dbReference type="GO" id="GO:0007018">
    <property type="term" value="P:microtubule-based movement"/>
    <property type="evidence" value="ECO:0007669"/>
    <property type="project" value="InterPro"/>
</dbReference>
<dbReference type="PANTHER" id="PTHR24115">
    <property type="entry name" value="KINESIN-RELATED"/>
    <property type="match status" value="1"/>
</dbReference>
<gene>
    <name evidence="3" type="ORF">SS50377_18783</name>
    <name evidence="4" type="ORF">SS50377_23128</name>
</gene>
<protein>
    <submittedName>
        <fullName evidence="3">Kinesin</fullName>
    </submittedName>
</protein>
<dbReference type="InterPro" id="IPR027417">
    <property type="entry name" value="P-loop_NTPase"/>
</dbReference>
<accession>V6LDF9</accession>